<proteinExistence type="predicted"/>
<reference evidence="3 4" key="1">
    <citation type="journal article" date="2012" name="Stand. Genomic Sci.">
        <title>Genome sequence of the ocean sediment bacterium Saccharomonospora marina type strain (XMU15(T)).</title>
        <authorList>
            <person name="Klenk H.P."/>
            <person name="Lu M."/>
            <person name="Lucas S."/>
            <person name="Lapidus A."/>
            <person name="Copeland A."/>
            <person name="Pitluck S."/>
            <person name="Goodwin L.A."/>
            <person name="Han C."/>
            <person name="Tapia R."/>
            <person name="Brambilla E.M."/>
            <person name="Potter G."/>
            <person name="Land M."/>
            <person name="Ivanova N."/>
            <person name="Rohde M."/>
            <person name="Goker M."/>
            <person name="Detter J.C."/>
            <person name="Li W.J."/>
            <person name="Kyrpides N.C."/>
            <person name="Woyke T."/>
        </authorList>
    </citation>
    <scope>NUCLEOTIDE SEQUENCE [LARGE SCALE GENOMIC DNA]</scope>
    <source>
        <strain evidence="3 4">XMU15</strain>
    </source>
</reference>
<dbReference type="Proteomes" id="UP000004926">
    <property type="component" value="Chromosome"/>
</dbReference>
<keyword evidence="1" id="KW-0175">Coiled coil</keyword>
<sequence>MSRDGELPRSLATMFGSGGGTQLAASVPPVPGVADLRVAPDQILAVAKVIEEQAAALQRELAQRLAALRIPPPSQDVVSTHAVQAWNQVIAGGEGSYEQRVRSYVRQLRDLAEQLRAASAEYGVSEEEKAAAFGDRRGFHG</sequence>
<dbReference type="AlphaFoldDB" id="H5XA54"/>
<dbReference type="EMBL" id="CM001439">
    <property type="protein sequence ID" value="EHR53714.1"/>
    <property type="molecule type" value="Genomic_DNA"/>
</dbReference>
<feature type="coiled-coil region" evidence="1">
    <location>
        <begin position="101"/>
        <end position="128"/>
    </location>
</feature>
<dbReference type="InterPro" id="IPR000084">
    <property type="entry name" value="PE-PGRS_N"/>
</dbReference>
<evidence type="ECO:0000259" key="2">
    <source>
        <dbReference type="Pfam" id="PF00934"/>
    </source>
</evidence>
<protein>
    <recommendedName>
        <fullName evidence="2">PE domain-containing protein</fullName>
    </recommendedName>
</protein>
<evidence type="ECO:0000256" key="1">
    <source>
        <dbReference type="SAM" id="Coils"/>
    </source>
</evidence>
<gene>
    <name evidence="3" type="ORF">SacmaDRAFT_5598</name>
</gene>
<evidence type="ECO:0000313" key="3">
    <source>
        <dbReference type="EMBL" id="EHR53714.1"/>
    </source>
</evidence>
<organism evidence="3 4">
    <name type="scientific">Saccharomonospora marina XMU15</name>
    <dbReference type="NCBI Taxonomy" id="882083"/>
    <lineage>
        <taxon>Bacteria</taxon>
        <taxon>Bacillati</taxon>
        <taxon>Actinomycetota</taxon>
        <taxon>Actinomycetes</taxon>
        <taxon>Pseudonocardiales</taxon>
        <taxon>Pseudonocardiaceae</taxon>
        <taxon>Saccharomonospora</taxon>
    </lineage>
</organism>
<feature type="domain" description="PE" evidence="2">
    <location>
        <begin position="36"/>
        <end position="127"/>
    </location>
</feature>
<keyword evidence="4" id="KW-1185">Reference proteome</keyword>
<dbReference type="eggNOG" id="ENOG503411S">
    <property type="taxonomic scope" value="Bacteria"/>
</dbReference>
<accession>H5XA54</accession>
<evidence type="ECO:0000313" key="4">
    <source>
        <dbReference type="Proteomes" id="UP000004926"/>
    </source>
</evidence>
<dbReference type="Pfam" id="PF00934">
    <property type="entry name" value="PE"/>
    <property type="match status" value="1"/>
</dbReference>
<dbReference type="HOGENOM" id="CLU_153240_0_0_11"/>
<dbReference type="RefSeq" id="WP_009157088.1">
    <property type="nucleotide sequence ID" value="NZ_CM001439.1"/>
</dbReference>
<name>H5XA54_9PSEU</name>
<dbReference type="STRING" id="882083.SacmaDRAFT_5598"/>